<name>A0ABQ3GXI6_9NEIS</name>
<organism evidence="2 3">
    <name type="scientific">Jeongeupia chitinilytica</name>
    <dbReference type="NCBI Taxonomy" id="1041641"/>
    <lineage>
        <taxon>Bacteria</taxon>
        <taxon>Pseudomonadati</taxon>
        <taxon>Pseudomonadota</taxon>
        <taxon>Betaproteobacteria</taxon>
        <taxon>Neisseriales</taxon>
        <taxon>Chitinibacteraceae</taxon>
        <taxon>Jeongeupia</taxon>
    </lineage>
</organism>
<protein>
    <submittedName>
        <fullName evidence="2">Tail protein</fullName>
    </submittedName>
</protein>
<evidence type="ECO:0000313" key="2">
    <source>
        <dbReference type="EMBL" id="GHD59833.1"/>
    </source>
</evidence>
<reference evidence="3" key="1">
    <citation type="journal article" date="2019" name="Int. J. Syst. Evol. Microbiol.">
        <title>The Global Catalogue of Microorganisms (GCM) 10K type strain sequencing project: providing services to taxonomists for standard genome sequencing and annotation.</title>
        <authorList>
            <consortium name="The Broad Institute Genomics Platform"/>
            <consortium name="The Broad Institute Genome Sequencing Center for Infectious Disease"/>
            <person name="Wu L."/>
            <person name="Ma J."/>
        </authorList>
    </citation>
    <scope>NUCLEOTIDE SEQUENCE [LARGE SCALE GENOMIC DNA]</scope>
    <source>
        <strain evidence="3">KCTC 23701</strain>
    </source>
</reference>
<sequence length="106" mass="11333">MIKNVTIELDEPIKRGDQIIASITLRKPNSGALRGLNLTDVMQINVSALKTLLPRISDPTLTEADVDKLDPADLLQLGTEVAGFLVPKRLSGESPDTSTTPSPTSP</sequence>
<feature type="region of interest" description="Disordered" evidence="1">
    <location>
        <begin position="87"/>
        <end position="106"/>
    </location>
</feature>
<accession>A0ABQ3GXI6</accession>
<dbReference type="InterPro" id="IPR019289">
    <property type="entry name" value="Phage_tail_E/E"/>
</dbReference>
<keyword evidence="3" id="KW-1185">Reference proteome</keyword>
<feature type="compositionally biased region" description="Low complexity" evidence="1">
    <location>
        <begin position="94"/>
        <end position="106"/>
    </location>
</feature>
<evidence type="ECO:0000313" key="3">
    <source>
        <dbReference type="Proteomes" id="UP000604737"/>
    </source>
</evidence>
<dbReference type="Pfam" id="PF10109">
    <property type="entry name" value="Phage_TAC_7"/>
    <property type="match status" value="1"/>
</dbReference>
<comment type="caution">
    <text evidence="2">The sequence shown here is derived from an EMBL/GenBank/DDBJ whole genome shotgun (WGS) entry which is preliminary data.</text>
</comment>
<dbReference type="Proteomes" id="UP000604737">
    <property type="component" value="Unassembled WGS sequence"/>
</dbReference>
<dbReference type="EMBL" id="BMYO01000003">
    <property type="protein sequence ID" value="GHD59833.1"/>
    <property type="molecule type" value="Genomic_DNA"/>
</dbReference>
<evidence type="ECO:0000256" key="1">
    <source>
        <dbReference type="SAM" id="MobiDB-lite"/>
    </source>
</evidence>
<dbReference type="RefSeq" id="WP_189459247.1">
    <property type="nucleotide sequence ID" value="NZ_BMYO01000003.1"/>
</dbReference>
<proteinExistence type="predicted"/>
<gene>
    <name evidence="2" type="primary">E</name>
    <name evidence="2" type="ORF">GCM10007350_11700</name>
</gene>